<proteinExistence type="predicted"/>
<name>A0A8S2WB63_9BILA</name>
<reference evidence="1" key="1">
    <citation type="submission" date="2021-02" db="EMBL/GenBank/DDBJ databases">
        <authorList>
            <person name="Nowell W R."/>
        </authorList>
    </citation>
    <scope>NUCLEOTIDE SEQUENCE</scope>
</reference>
<feature type="non-terminal residue" evidence="1">
    <location>
        <position position="55"/>
    </location>
</feature>
<accession>A0A8S2WB63</accession>
<protein>
    <submittedName>
        <fullName evidence="1">Uncharacterized protein</fullName>
    </submittedName>
</protein>
<gene>
    <name evidence="1" type="ORF">TMI583_LOCUS44757</name>
</gene>
<dbReference type="EMBL" id="CAJOBA010078068">
    <property type="protein sequence ID" value="CAF4427919.1"/>
    <property type="molecule type" value="Genomic_DNA"/>
</dbReference>
<evidence type="ECO:0000313" key="2">
    <source>
        <dbReference type="Proteomes" id="UP000682733"/>
    </source>
</evidence>
<organism evidence="1 2">
    <name type="scientific">Didymodactylos carnosus</name>
    <dbReference type="NCBI Taxonomy" id="1234261"/>
    <lineage>
        <taxon>Eukaryota</taxon>
        <taxon>Metazoa</taxon>
        <taxon>Spiralia</taxon>
        <taxon>Gnathifera</taxon>
        <taxon>Rotifera</taxon>
        <taxon>Eurotatoria</taxon>
        <taxon>Bdelloidea</taxon>
        <taxon>Philodinida</taxon>
        <taxon>Philodinidae</taxon>
        <taxon>Didymodactylos</taxon>
    </lineage>
</organism>
<evidence type="ECO:0000313" key="1">
    <source>
        <dbReference type="EMBL" id="CAF4427919.1"/>
    </source>
</evidence>
<dbReference type="Proteomes" id="UP000682733">
    <property type="component" value="Unassembled WGS sequence"/>
</dbReference>
<comment type="caution">
    <text evidence="1">The sequence shown here is derived from an EMBL/GenBank/DDBJ whole genome shotgun (WGS) entry which is preliminary data.</text>
</comment>
<sequence length="55" mass="6270">MNKIDKTQQNVFTTTDPNCQDTLFGQSTALHGQMAFVWLLSDALQEYDIKQLHAL</sequence>
<dbReference type="AlphaFoldDB" id="A0A8S2WB63"/>